<evidence type="ECO:0000313" key="2">
    <source>
        <dbReference type="Proteomes" id="UP000188298"/>
    </source>
</evidence>
<dbReference type="KEGG" id="hbl:XJ32_06615"/>
<protein>
    <submittedName>
        <fullName evidence="1">Uncharacterized protein</fullName>
    </submittedName>
</protein>
<sequence length="371" mass="43218">MNIGKLAQPKPILYILFCIIYAFFSACAKKEVPPKQDIKTQVKTNQPSIPFATNKAESNKWYKEQFLPILKQSSSKKGAEEYEQFAKLYFADLSQMRDYDKRIPQDKLLQSVSFTLFAQDLFREFLFLQERGLIVAPWEAFASDIEFSNHILSASFVANIAAEIEELENESYENLNNIVLAHNLLYLTQKYTYATQTSKETQKITETTQYVLPDSLYSFLFYRILYAKYMEKFQSNSILHVMSRQFPDSTLKASNKILYTQQKHSNVKTMQKHFSFTPFEPTNPTAIMQCKAGNTHYPAQKKCIQTTFISWLVYLQSSLKRHNSTYVLPIFTDSKLCLLLTQDDIIIYPHNESNFCKNLITTWQSYRAKSK</sequence>
<dbReference type="Proteomes" id="UP000188298">
    <property type="component" value="Chromosome"/>
</dbReference>
<proteinExistence type="predicted"/>
<name>A0A1Q2LIH1_9HELI</name>
<organism evidence="1 2">
    <name type="scientific">Helicobacter bilis</name>
    <dbReference type="NCBI Taxonomy" id="37372"/>
    <lineage>
        <taxon>Bacteria</taxon>
        <taxon>Pseudomonadati</taxon>
        <taxon>Campylobacterota</taxon>
        <taxon>Epsilonproteobacteria</taxon>
        <taxon>Campylobacterales</taxon>
        <taxon>Helicobacteraceae</taxon>
        <taxon>Helicobacter</taxon>
    </lineage>
</organism>
<dbReference type="EMBL" id="CP019645">
    <property type="protein sequence ID" value="AQQ59807.1"/>
    <property type="molecule type" value="Genomic_DNA"/>
</dbReference>
<dbReference type="AlphaFoldDB" id="A0A1Q2LIH1"/>
<dbReference type="RefSeq" id="WP_077388759.1">
    <property type="nucleotide sequence ID" value="NZ_CP019645.1"/>
</dbReference>
<dbReference type="PROSITE" id="PS51257">
    <property type="entry name" value="PROKAR_LIPOPROTEIN"/>
    <property type="match status" value="1"/>
</dbReference>
<gene>
    <name evidence="1" type="ORF">XJ32_06615</name>
</gene>
<evidence type="ECO:0000313" key="1">
    <source>
        <dbReference type="EMBL" id="AQQ59807.1"/>
    </source>
</evidence>
<accession>A0A1Q2LIH1</accession>
<reference evidence="1 2" key="1">
    <citation type="submission" date="2017-02" db="EMBL/GenBank/DDBJ databases">
        <title>Whole genome sequencing of Helicobacter bilis strain AAQJH.</title>
        <authorList>
            <person name="Conlan S."/>
            <person name="Thomas P.J."/>
            <person name="Mullikin J."/>
            <person name="Palmore T.N."/>
            <person name="Frank K.M."/>
            <person name="Segre J.A."/>
        </authorList>
    </citation>
    <scope>NUCLEOTIDE SEQUENCE [LARGE SCALE GENOMIC DNA]</scope>
    <source>
        <strain evidence="1 2">AAQJH</strain>
    </source>
</reference>